<dbReference type="InterPro" id="IPR000644">
    <property type="entry name" value="CBS_dom"/>
</dbReference>
<sequence>MARYGKDFNSSENPGGRGRPPVYGQGGPADRGLGYGRGGEYGTNSGWVTGAAQGEEGRGNQPGGTQGRQWGAPAPGNRTGGNERARDIMTENPEAVTPHTTLAEVATLMAELDVGILPVVDDPEVRRVRGVVTDRDLVVRGMARGLGGSATVAECMTPNVATVNRNASVRQVMDVMRRERVRRVPIVDGEGRLVGIIAQADLAVHYAGLDHDREVEVEEVLERISEPGRPRWHSLHQDDGGGFTDRVRGGLSGVQRGARRLIDRARDIVE</sequence>
<reference evidence="5" key="1">
    <citation type="submission" date="2020-02" db="EMBL/GenBank/DDBJ databases">
        <authorList>
            <person name="Meier V. D."/>
        </authorList>
    </citation>
    <scope>NUCLEOTIDE SEQUENCE</scope>
    <source>
        <strain evidence="5">AVDCRST_MAG68</strain>
    </source>
</reference>
<dbReference type="PANTHER" id="PTHR43080">
    <property type="entry name" value="CBS DOMAIN-CONTAINING PROTEIN CBSX3, MITOCHONDRIAL"/>
    <property type="match status" value="1"/>
</dbReference>
<keyword evidence="1 2" id="KW-0129">CBS domain</keyword>
<dbReference type="SMART" id="SM00116">
    <property type="entry name" value="CBS"/>
    <property type="match status" value="2"/>
</dbReference>
<dbReference type="InterPro" id="IPR046342">
    <property type="entry name" value="CBS_dom_sf"/>
</dbReference>
<evidence type="ECO:0000256" key="2">
    <source>
        <dbReference type="PROSITE-ProRule" id="PRU00703"/>
    </source>
</evidence>
<feature type="domain" description="CBS" evidence="4">
    <location>
        <begin position="156"/>
        <end position="213"/>
    </location>
</feature>
<dbReference type="EMBL" id="CADCTW010000001">
    <property type="protein sequence ID" value="CAA9294777.1"/>
    <property type="molecule type" value="Genomic_DNA"/>
</dbReference>
<name>A0A6J4K3Y8_9BACT</name>
<dbReference type="AlphaFoldDB" id="A0A6J4K3Y8"/>
<dbReference type="Pfam" id="PF00571">
    <property type="entry name" value="CBS"/>
    <property type="match status" value="2"/>
</dbReference>
<accession>A0A6J4K3Y8</accession>
<dbReference type="Gene3D" id="3.10.580.10">
    <property type="entry name" value="CBS-domain"/>
    <property type="match status" value="1"/>
</dbReference>
<evidence type="ECO:0000313" key="5">
    <source>
        <dbReference type="EMBL" id="CAA9294777.1"/>
    </source>
</evidence>
<dbReference type="SUPFAM" id="SSF54631">
    <property type="entry name" value="CBS-domain pair"/>
    <property type="match status" value="1"/>
</dbReference>
<feature type="region of interest" description="Disordered" evidence="3">
    <location>
        <begin position="1"/>
        <end position="83"/>
    </location>
</feature>
<gene>
    <name evidence="5" type="ORF">AVDCRST_MAG68-1757</name>
</gene>
<organism evidence="5">
    <name type="scientific">uncultured Gemmatimonadota bacterium</name>
    <dbReference type="NCBI Taxonomy" id="203437"/>
    <lineage>
        <taxon>Bacteria</taxon>
        <taxon>Pseudomonadati</taxon>
        <taxon>Gemmatimonadota</taxon>
        <taxon>environmental samples</taxon>
    </lineage>
</organism>
<evidence type="ECO:0000256" key="1">
    <source>
        <dbReference type="ARBA" id="ARBA00023122"/>
    </source>
</evidence>
<feature type="compositionally biased region" description="Gly residues" evidence="3">
    <location>
        <begin position="24"/>
        <end position="41"/>
    </location>
</feature>
<dbReference type="InterPro" id="IPR051257">
    <property type="entry name" value="Diverse_CBS-Domain"/>
</dbReference>
<proteinExistence type="predicted"/>
<evidence type="ECO:0000259" key="4">
    <source>
        <dbReference type="PROSITE" id="PS51371"/>
    </source>
</evidence>
<dbReference type="PROSITE" id="PS51371">
    <property type="entry name" value="CBS"/>
    <property type="match status" value="2"/>
</dbReference>
<evidence type="ECO:0000256" key="3">
    <source>
        <dbReference type="SAM" id="MobiDB-lite"/>
    </source>
</evidence>
<feature type="domain" description="CBS" evidence="4">
    <location>
        <begin position="89"/>
        <end position="149"/>
    </location>
</feature>
<dbReference type="PANTHER" id="PTHR43080:SF2">
    <property type="entry name" value="CBS DOMAIN-CONTAINING PROTEIN"/>
    <property type="match status" value="1"/>
</dbReference>
<protein>
    <recommendedName>
        <fullName evidence="4">CBS domain-containing protein</fullName>
    </recommendedName>
</protein>